<sequence>MSVGPEVQKRIAEDIALLHYLGDFPCVALPTPHQPQTASEGYALSLDHELELASDLAFLSSIRSDKSNITAVAIHQTDRDGLRVLLAANATFRGSDQAYLEQVRSGLVDITQVMGKAASLLANRRVSASNLLAAIVRMCGERILGRTCTAQGNALRTHVAEAIAVMKHPQSRRVRQSLLEQMQCLEHALEGLDTVFADPTQHAQGLDSAMTALITCCDEVSNCPGMDEFLEKDLHRLRPKSGTPFEPSKASTIRDKIRKLARYQTCATRLNHLARVHRILRNMSVHCISLPEDGLRCIQISEAQSSIEEVVSRVGTTGGLTKRQLTGLMNKRASCKAVRNRSFEDSLGRAQGEEAKIHAEVQLMWYLGQQQIRHPPRVIESHKKPCFLCAVLMICSGKYPVQRTHGQLHHGWRLPSTVWDGMHERFAQDLDMYAASCVRVVLGAEHIPKVQTMRCHSSATLYRAGIMSVLTVLSKADGDGEGVTSDSSEVTLGGGGTATARTAAEGGASTDLEADKIPVPAGIEESAGNDCLLSPGPLSKTRSDSAVCMSIPPGGTAWVRVDTKLQVLIEHESLQGGQVGDLKIRVRQLSIEEAGQRRSQECVHDVVEDLKVGNEISCGRGGGSVLMRLGSEVYAVEVDTAS</sequence>
<protein>
    <submittedName>
        <fullName evidence="1">Uncharacterized protein</fullName>
    </submittedName>
</protein>
<proteinExistence type="predicted"/>
<accession>A0AA39GUC0</accession>
<organism evidence="1 2">
    <name type="scientific">Sarocladium strictum</name>
    <name type="common">Black bundle disease fungus</name>
    <name type="synonym">Acremonium strictum</name>
    <dbReference type="NCBI Taxonomy" id="5046"/>
    <lineage>
        <taxon>Eukaryota</taxon>
        <taxon>Fungi</taxon>
        <taxon>Dikarya</taxon>
        <taxon>Ascomycota</taxon>
        <taxon>Pezizomycotina</taxon>
        <taxon>Sordariomycetes</taxon>
        <taxon>Hypocreomycetidae</taxon>
        <taxon>Hypocreales</taxon>
        <taxon>Sarocladiaceae</taxon>
        <taxon>Sarocladium</taxon>
    </lineage>
</organism>
<gene>
    <name evidence="1" type="ORF">NLU13_2204</name>
</gene>
<keyword evidence="2" id="KW-1185">Reference proteome</keyword>
<dbReference type="AlphaFoldDB" id="A0AA39GUC0"/>
<dbReference type="Proteomes" id="UP001175261">
    <property type="component" value="Unassembled WGS sequence"/>
</dbReference>
<evidence type="ECO:0000313" key="2">
    <source>
        <dbReference type="Proteomes" id="UP001175261"/>
    </source>
</evidence>
<dbReference type="InterPro" id="IPR027796">
    <property type="entry name" value="OTT_1508_deam-like"/>
</dbReference>
<name>A0AA39GUC0_SARSR</name>
<evidence type="ECO:0000313" key="1">
    <source>
        <dbReference type="EMBL" id="KAK0392709.1"/>
    </source>
</evidence>
<dbReference type="EMBL" id="JAPDFR010000001">
    <property type="protein sequence ID" value="KAK0392709.1"/>
    <property type="molecule type" value="Genomic_DNA"/>
</dbReference>
<reference evidence="1" key="1">
    <citation type="submission" date="2022-10" db="EMBL/GenBank/DDBJ databases">
        <title>Determination and structural analysis of whole genome sequence of Sarocladium strictum F4-1.</title>
        <authorList>
            <person name="Hu L."/>
            <person name="Jiang Y."/>
        </authorList>
    </citation>
    <scope>NUCLEOTIDE SEQUENCE</scope>
    <source>
        <strain evidence="1">F4-1</strain>
    </source>
</reference>
<dbReference type="Pfam" id="PF14441">
    <property type="entry name" value="OTT_1508_deam"/>
    <property type="match status" value="1"/>
</dbReference>
<comment type="caution">
    <text evidence="1">The sequence shown here is derived from an EMBL/GenBank/DDBJ whole genome shotgun (WGS) entry which is preliminary data.</text>
</comment>